<sequence>MAQPIQPVDPDFPYSLTISVPLPSHRLASSALRTLQVDRELSPLVKRTFRLTSPDSSSSLASQTEMQVSPTLREGRREQTASDAVTETNDENLTVLETEYRATTNRMLRVAVNAFMDSLGVVVGVMEELDVDVISAELGKP</sequence>
<dbReference type="OrthoDB" id="10025739at2759"/>
<keyword evidence="4" id="KW-1185">Reference proteome</keyword>
<reference evidence="4" key="1">
    <citation type="journal article" date="2012" name="MBio">
        <title>Comparative genome analysis of Trichophyton rubrum and related dermatophytes reveals candidate genes involved in infection.</title>
        <authorList>
            <person name="Martinez D.A."/>
            <person name="Oliver B.G."/>
            <person name="Graeser Y."/>
            <person name="Goldberg J.M."/>
            <person name="Li W."/>
            <person name="Martinez-Rossi N.M."/>
            <person name="Monod M."/>
            <person name="Shelest E."/>
            <person name="Barton R.C."/>
            <person name="Birch E."/>
            <person name="Brakhage A.A."/>
            <person name="Chen Z."/>
            <person name="Gurr S.J."/>
            <person name="Heiman D."/>
            <person name="Heitman J."/>
            <person name="Kosti I."/>
            <person name="Rossi A."/>
            <person name="Saif S."/>
            <person name="Samalova M."/>
            <person name="Saunders C.W."/>
            <person name="Shea T."/>
            <person name="Summerbell R.C."/>
            <person name="Xu J."/>
            <person name="Young S."/>
            <person name="Zeng Q."/>
            <person name="Birren B.W."/>
            <person name="Cuomo C.A."/>
            <person name="White T.C."/>
        </authorList>
    </citation>
    <scope>NUCLEOTIDE SEQUENCE [LARGE SCALE GENOMIC DNA]</scope>
    <source>
        <strain evidence="4">ATCC MYA-4605 / CBS 113480</strain>
    </source>
</reference>
<protein>
    <recommendedName>
        <fullName evidence="5">Transcription factor Pcc1</fullName>
    </recommendedName>
</protein>
<dbReference type="PANTHER" id="PTHR31283">
    <property type="entry name" value="EKC/KEOPS COMPLEX SUBUNIT PCC1 FAMILY MEMBER"/>
    <property type="match status" value="1"/>
</dbReference>
<accession>C5FKH7</accession>
<evidence type="ECO:0000256" key="2">
    <source>
        <dbReference type="SAM" id="MobiDB-lite"/>
    </source>
</evidence>
<dbReference type="RefSeq" id="XP_002847512.1">
    <property type="nucleotide sequence ID" value="XM_002847466.1"/>
</dbReference>
<feature type="region of interest" description="Disordered" evidence="2">
    <location>
        <begin position="52"/>
        <end position="85"/>
    </location>
</feature>
<dbReference type="Gene3D" id="3.30.310.50">
    <property type="entry name" value="Alpha-D-phosphohexomutase, C-terminal domain"/>
    <property type="match status" value="1"/>
</dbReference>
<dbReference type="eggNOG" id="ENOG502SBSA">
    <property type="taxonomic scope" value="Eukaryota"/>
</dbReference>
<gene>
    <name evidence="3" type="ORF">MCYG_03018</name>
</gene>
<dbReference type="GeneID" id="9225039"/>
<dbReference type="Proteomes" id="UP000002035">
    <property type="component" value="Unassembled WGS sequence"/>
</dbReference>
<dbReference type="HOGENOM" id="CLU_113770_3_1_1"/>
<dbReference type="PANTHER" id="PTHR31283:SF5">
    <property type="entry name" value="EKC_KEOPS COMPLEX SUBUNIT LAGE3"/>
    <property type="match status" value="1"/>
</dbReference>
<name>C5FKH7_ARTOC</name>
<dbReference type="GO" id="GO:0000408">
    <property type="term" value="C:EKC/KEOPS complex"/>
    <property type="evidence" value="ECO:0007669"/>
    <property type="project" value="TreeGrafter"/>
</dbReference>
<dbReference type="Pfam" id="PF09341">
    <property type="entry name" value="Pcc1"/>
    <property type="match status" value="1"/>
</dbReference>
<dbReference type="OMA" id="VQYRATT"/>
<evidence type="ECO:0000313" key="4">
    <source>
        <dbReference type="Proteomes" id="UP000002035"/>
    </source>
</evidence>
<dbReference type="AlphaFoldDB" id="C5FKH7"/>
<evidence type="ECO:0008006" key="5">
    <source>
        <dbReference type="Google" id="ProtNLM"/>
    </source>
</evidence>
<dbReference type="GO" id="GO:0070525">
    <property type="term" value="P:tRNA threonylcarbamoyladenosine metabolic process"/>
    <property type="evidence" value="ECO:0007669"/>
    <property type="project" value="TreeGrafter"/>
</dbReference>
<comment type="similarity">
    <text evidence="1">Belongs to the CTAG/PCC1 family.</text>
</comment>
<dbReference type="EMBL" id="DS995703">
    <property type="protein sequence ID" value="EEQ30199.1"/>
    <property type="molecule type" value="Genomic_DNA"/>
</dbReference>
<dbReference type="InterPro" id="IPR015419">
    <property type="entry name" value="CTAG/Pcc1"/>
</dbReference>
<organism evidence="3 4">
    <name type="scientific">Arthroderma otae (strain ATCC MYA-4605 / CBS 113480)</name>
    <name type="common">Microsporum canis</name>
    <dbReference type="NCBI Taxonomy" id="554155"/>
    <lineage>
        <taxon>Eukaryota</taxon>
        <taxon>Fungi</taxon>
        <taxon>Dikarya</taxon>
        <taxon>Ascomycota</taxon>
        <taxon>Pezizomycotina</taxon>
        <taxon>Eurotiomycetes</taxon>
        <taxon>Eurotiomycetidae</taxon>
        <taxon>Onygenales</taxon>
        <taxon>Arthrodermataceae</taxon>
        <taxon>Microsporum</taxon>
    </lineage>
</organism>
<evidence type="ECO:0000313" key="3">
    <source>
        <dbReference type="EMBL" id="EEQ30199.1"/>
    </source>
</evidence>
<dbReference type="VEuPathDB" id="FungiDB:MCYG_03018"/>
<feature type="compositionally biased region" description="Low complexity" evidence="2">
    <location>
        <begin position="53"/>
        <end position="62"/>
    </location>
</feature>
<proteinExistence type="inferred from homology"/>
<evidence type="ECO:0000256" key="1">
    <source>
        <dbReference type="ARBA" id="ARBA00007073"/>
    </source>
</evidence>